<proteinExistence type="predicted"/>
<evidence type="ECO:0000313" key="3">
    <source>
        <dbReference type="EMBL" id="MBB5272704.1"/>
    </source>
</evidence>
<feature type="chain" id="PRO_5030893827" evidence="1">
    <location>
        <begin position="21"/>
        <end position="102"/>
    </location>
</feature>
<feature type="domain" description="PepSY" evidence="2">
    <location>
        <begin position="49"/>
        <end position="97"/>
    </location>
</feature>
<protein>
    <submittedName>
        <fullName evidence="3">Putative membrane protein YkoI</fullName>
    </submittedName>
</protein>
<dbReference type="EMBL" id="JACHGB010000005">
    <property type="protein sequence ID" value="MBB5272704.1"/>
    <property type="molecule type" value="Genomic_DNA"/>
</dbReference>
<dbReference type="Pfam" id="PF03413">
    <property type="entry name" value="PepSY"/>
    <property type="match status" value="1"/>
</dbReference>
<sequence length="102" mass="11114">MKRTLSTALLAIAIAIPATAAFADSDHDKARAALVAGEIQPLPKILESVARKHPGDVLEVELERASGRWIYEIKILQSDGKLLKLDVDAKDAAVIDTRESRR</sequence>
<accession>A0A7W8HIH7</accession>
<dbReference type="RefSeq" id="WP_183968490.1">
    <property type="nucleotide sequence ID" value="NZ_BAABEW010000012.1"/>
</dbReference>
<keyword evidence="1" id="KW-0732">Signal</keyword>
<comment type="caution">
    <text evidence="3">The sequence shown here is derived from an EMBL/GenBank/DDBJ whole genome shotgun (WGS) entry which is preliminary data.</text>
</comment>
<reference evidence="3 4" key="1">
    <citation type="submission" date="2020-08" db="EMBL/GenBank/DDBJ databases">
        <title>Genomic Encyclopedia of Type Strains, Phase IV (KMG-IV): sequencing the most valuable type-strain genomes for metagenomic binning, comparative biology and taxonomic classification.</title>
        <authorList>
            <person name="Goeker M."/>
        </authorList>
    </citation>
    <scope>NUCLEOTIDE SEQUENCE [LARGE SCALE GENOMIC DNA]</scope>
    <source>
        <strain evidence="3 4">DSM 29781</strain>
    </source>
</reference>
<dbReference type="InterPro" id="IPR025711">
    <property type="entry name" value="PepSY"/>
</dbReference>
<evidence type="ECO:0000313" key="4">
    <source>
        <dbReference type="Proteomes" id="UP000532440"/>
    </source>
</evidence>
<evidence type="ECO:0000256" key="1">
    <source>
        <dbReference type="SAM" id="SignalP"/>
    </source>
</evidence>
<keyword evidence="4" id="KW-1185">Reference proteome</keyword>
<name>A0A7W8HIH7_9BURK</name>
<organism evidence="3 4">
    <name type="scientific">Quisquiliibacterium transsilvanicum</name>
    <dbReference type="NCBI Taxonomy" id="1549638"/>
    <lineage>
        <taxon>Bacteria</taxon>
        <taxon>Pseudomonadati</taxon>
        <taxon>Pseudomonadota</taxon>
        <taxon>Betaproteobacteria</taxon>
        <taxon>Burkholderiales</taxon>
        <taxon>Burkholderiaceae</taxon>
        <taxon>Quisquiliibacterium</taxon>
    </lineage>
</organism>
<dbReference type="Proteomes" id="UP000532440">
    <property type="component" value="Unassembled WGS sequence"/>
</dbReference>
<dbReference type="AlphaFoldDB" id="A0A7W8HIH7"/>
<dbReference type="Gene3D" id="3.10.450.40">
    <property type="match status" value="1"/>
</dbReference>
<evidence type="ECO:0000259" key="2">
    <source>
        <dbReference type="Pfam" id="PF03413"/>
    </source>
</evidence>
<gene>
    <name evidence="3" type="ORF">HNQ70_002727</name>
</gene>
<feature type="signal peptide" evidence="1">
    <location>
        <begin position="1"/>
        <end position="20"/>
    </location>
</feature>